<protein>
    <recommendedName>
        <fullName evidence="3">Alpha/beta hydrolase</fullName>
    </recommendedName>
</protein>
<dbReference type="EMBL" id="FPAW01000026">
    <property type="protein sequence ID" value="SFU09417.1"/>
    <property type="molecule type" value="Genomic_DNA"/>
</dbReference>
<dbReference type="eggNOG" id="COG1073">
    <property type="taxonomic scope" value="Bacteria"/>
</dbReference>
<evidence type="ECO:0000313" key="2">
    <source>
        <dbReference type="Proteomes" id="UP000182466"/>
    </source>
</evidence>
<dbReference type="STRING" id="999627.SAMN05216236_12610"/>
<dbReference type="Gene3D" id="3.40.50.1820">
    <property type="entry name" value="alpha/beta hydrolase"/>
    <property type="match status" value="1"/>
</dbReference>
<organism evidence="1 2">
    <name type="scientific">Sedimentitalea nanhaiensis</name>
    <dbReference type="NCBI Taxonomy" id="999627"/>
    <lineage>
        <taxon>Bacteria</taxon>
        <taxon>Pseudomonadati</taxon>
        <taxon>Pseudomonadota</taxon>
        <taxon>Alphaproteobacteria</taxon>
        <taxon>Rhodobacterales</taxon>
        <taxon>Paracoccaceae</taxon>
        <taxon>Sedimentitalea</taxon>
    </lineage>
</organism>
<keyword evidence="2" id="KW-1185">Reference proteome</keyword>
<name>A0A1I7DCP4_9RHOB</name>
<proteinExistence type="predicted"/>
<dbReference type="AlphaFoldDB" id="A0A1I7DCP4"/>
<accession>A0A1I7DCP4</accession>
<dbReference type="Proteomes" id="UP000182466">
    <property type="component" value="Unassembled WGS sequence"/>
</dbReference>
<dbReference type="SUPFAM" id="SSF53474">
    <property type="entry name" value="alpha/beta-Hydrolases"/>
    <property type="match status" value="1"/>
</dbReference>
<gene>
    <name evidence="1" type="ORF">SAMN05216236_12610</name>
</gene>
<evidence type="ECO:0008006" key="3">
    <source>
        <dbReference type="Google" id="ProtNLM"/>
    </source>
</evidence>
<dbReference type="RefSeq" id="WP_027262267.1">
    <property type="nucleotide sequence ID" value="NZ_FPAW01000026.1"/>
</dbReference>
<dbReference type="InterPro" id="IPR029058">
    <property type="entry name" value="AB_hydrolase_fold"/>
</dbReference>
<sequence>MTLTPHRIFDGDRLRATLFNPDGARLFVSFRQRVAGSGGFSDPAPVLTFADHGHAHLHLQSSENDWFINSETVDLERVLRGLSSRYTAVRAMGFSMGGYGALRFARALRLGRVVLISPQVSIHPSVVPWDGRYVDCAGGFDPDLGDLASRGKPGLRGILAYDPFRVRDRRNARAISKLFPGLQLCALPGGGHPATQILRLGGSYGRIQIRLRQDRLDRRWVVQEHRNLRSDSAVYWSRLAKYAAERGRPGLAETARRVAGVLKASDL</sequence>
<reference evidence="1 2" key="1">
    <citation type="submission" date="2016-10" db="EMBL/GenBank/DDBJ databases">
        <authorList>
            <person name="de Groot N.N."/>
        </authorList>
    </citation>
    <scope>NUCLEOTIDE SEQUENCE [LARGE SCALE GENOMIC DNA]</scope>
    <source>
        <strain evidence="1 2">CGMCC 1.10959</strain>
    </source>
</reference>
<evidence type="ECO:0000313" key="1">
    <source>
        <dbReference type="EMBL" id="SFU09417.1"/>
    </source>
</evidence>